<name>A0A9E5DAZ4_9EURY</name>
<dbReference type="AlphaFoldDB" id="A0A9E5DAZ4"/>
<dbReference type="Pfam" id="PF04407">
    <property type="entry name" value="DUF531"/>
    <property type="match status" value="1"/>
</dbReference>
<gene>
    <name evidence="1" type="ORF">KDK67_09135</name>
</gene>
<proteinExistence type="predicted"/>
<sequence length="185" mass="20810">MLTLGLINTYDKIKVLDAHYRAIARAAPICYAYGLTLCLFDFPFKMTPEELVEYVMDKTTIGGSGKYLKALHENNRLFIFDLPKKGFQSQFGTAVVTTSMPEEKFTVTPEDIAEGVMRNRSYLLLIGLGRKGLPKKLYSLTDHHLDITCDGISLETCTAMGIIPAYIMGIVNTRKKLENKQNRGY</sequence>
<dbReference type="InterPro" id="IPR007501">
    <property type="entry name" value="DUF531"/>
</dbReference>
<keyword evidence="2" id="KW-1185">Reference proteome</keyword>
<reference evidence="1" key="2">
    <citation type="submission" date="2021-04" db="EMBL/GenBank/DDBJ databases">
        <authorList>
            <person name="Dong X."/>
        </authorList>
    </citation>
    <scope>NUCLEOTIDE SEQUENCE</scope>
    <source>
        <strain evidence="1">LLY</strain>
    </source>
</reference>
<comment type="caution">
    <text evidence="1">The sequence shown here is derived from an EMBL/GenBank/DDBJ whole genome shotgun (WGS) entry which is preliminary data.</text>
</comment>
<organism evidence="1 2">
    <name type="scientific">Methanococcoides seepicolus</name>
    <dbReference type="NCBI Taxonomy" id="2828780"/>
    <lineage>
        <taxon>Archaea</taxon>
        <taxon>Methanobacteriati</taxon>
        <taxon>Methanobacteriota</taxon>
        <taxon>Stenosarchaea group</taxon>
        <taxon>Methanomicrobia</taxon>
        <taxon>Methanosarcinales</taxon>
        <taxon>Methanosarcinaceae</taxon>
        <taxon>Methanococcoides</taxon>
    </lineage>
</organism>
<reference evidence="1" key="1">
    <citation type="journal article" date="2021" name="mSystems">
        <title>Bacteria and Archaea Synergistically Convert Glycine Betaine to Biogenic Methane in the Formosa Cold Seep of the South China Sea.</title>
        <authorList>
            <person name="Li L."/>
            <person name="Zhang W."/>
            <person name="Zhang S."/>
            <person name="Song L."/>
            <person name="Sun Q."/>
            <person name="Zhang H."/>
            <person name="Xiang H."/>
            <person name="Dong X."/>
        </authorList>
    </citation>
    <scope>NUCLEOTIDE SEQUENCE</scope>
    <source>
        <strain evidence="1">LLY</strain>
    </source>
</reference>
<accession>A0A9E5DAZ4</accession>
<dbReference type="Proteomes" id="UP001056766">
    <property type="component" value="Unassembled WGS sequence"/>
</dbReference>
<dbReference type="PIRSF" id="PIRSF006006">
    <property type="entry name" value="UCP006006"/>
    <property type="match status" value="1"/>
</dbReference>
<evidence type="ECO:0000313" key="1">
    <source>
        <dbReference type="EMBL" id="MCM1987145.1"/>
    </source>
</evidence>
<dbReference type="RefSeq" id="WP_250868488.1">
    <property type="nucleotide sequence ID" value="NZ_JAGSOI010000036.1"/>
</dbReference>
<evidence type="ECO:0000313" key="2">
    <source>
        <dbReference type="Proteomes" id="UP001056766"/>
    </source>
</evidence>
<dbReference type="EMBL" id="JAGSOI010000036">
    <property type="protein sequence ID" value="MCM1987145.1"/>
    <property type="molecule type" value="Genomic_DNA"/>
</dbReference>
<protein>
    <submittedName>
        <fullName evidence="1">DUF531 domain-containing protein</fullName>
    </submittedName>
</protein>